<dbReference type="AlphaFoldDB" id="A0A944DEP0"/>
<reference evidence="4" key="1">
    <citation type="journal article" date="2022" name="ISME J.">
        <title>Genetic and phylogenetic analysis of dissimilatory iodate-reducing bacteria identifies potential niches across the world's oceans.</title>
        <authorList>
            <person name="Reyes-Umana V."/>
            <person name="Henning Z."/>
            <person name="Lee K."/>
            <person name="Barnum T.P."/>
            <person name="Coates J.D."/>
        </authorList>
    </citation>
    <scope>NUCLEOTIDE SEQUENCE [LARGE SCALE GENOMIC DNA]</scope>
    <source>
        <strain evidence="4">IR12</strain>
    </source>
</reference>
<dbReference type="RefSeq" id="WP_214363546.1">
    <property type="nucleotide sequence ID" value="NZ_JAEKFT010000033.1"/>
</dbReference>
<dbReference type="EMBL" id="JAEKFT010000033">
    <property type="protein sequence ID" value="MBT0963616.1"/>
    <property type="molecule type" value="Genomic_DNA"/>
</dbReference>
<feature type="domain" description="DUF2345" evidence="2">
    <location>
        <begin position="1"/>
        <end position="59"/>
    </location>
</feature>
<name>A0A944DEP0_DENI1</name>
<dbReference type="InterPro" id="IPR018769">
    <property type="entry name" value="VgrG2_DUF2345"/>
</dbReference>
<feature type="compositionally biased region" description="Basic residues" evidence="1">
    <location>
        <begin position="126"/>
        <end position="141"/>
    </location>
</feature>
<evidence type="ECO:0000313" key="4">
    <source>
        <dbReference type="Proteomes" id="UP000694660"/>
    </source>
</evidence>
<organism evidence="3 4">
    <name type="scientific">Denitromonas iodatirespirans</name>
    <dbReference type="NCBI Taxonomy" id="2795389"/>
    <lineage>
        <taxon>Bacteria</taxon>
        <taxon>Pseudomonadati</taxon>
        <taxon>Pseudomonadota</taxon>
        <taxon>Betaproteobacteria</taxon>
        <taxon>Rhodocyclales</taxon>
        <taxon>Zoogloeaceae</taxon>
        <taxon>Denitromonas</taxon>
    </lineage>
</organism>
<evidence type="ECO:0000259" key="2">
    <source>
        <dbReference type="Pfam" id="PF10106"/>
    </source>
</evidence>
<dbReference type="Pfam" id="PF10106">
    <property type="entry name" value="DUF2345"/>
    <property type="match status" value="1"/>
</dbReference>
<feature type="non-terminal residue" evidence="3">
    <location>
        <position position="1"/>
    </location>
</feature>
<comment type="caution">
    <text evidence="3">The sequence shown here is derived from an EMBL/GenBank/DDBJ whole genome shotgun (WGS) entry which is preliminary data.</text>
</comment>
<feature type="region of interest" description="Disordered" evidence="1">
    <location>
        <begin position="116"/>
        <end position="141"/>
    </location>
</feature>
<proteinExistence type="predicted"/>
<evidence type="ECO:0000256" key="1">
    <source>
        <dbReference type="SAM" id="MobiDB-lite"/>
    </source>
</evidence>
<evidence type="ECO:0000313" key="3">
    <source>
        <dbReference type="EMBL" id="MBT0963616.1"/>
    </source>
</evidence>
<dbReference type="Proteomes" id="UP000694660">
    <property type="component" value="Unassembled WGS sequence"/>
</dbReference>
<sequence>ADKTVTLASTSASIHASAKTHLLLTAKGAYLKLEGGNIELHAPGPVKLKASMKNLTGPASASVTGLRFPKGGDPAIQDHVRELFDEQFVVRDEVSGDPLPMTGYQIVDERGEVLASGTTDSEGRAPRVKGSRKSKLKLLIG</sequence>
<keyword evidence="4" id="KW-1185">Reference proteome</keyword>
<protein>
    <submittedName>
        <fullName evidence="3">DUF2345 domain-containing protein</fullName>
    </submittedName>
</protein>
<gene>
    <name evidence="3" type="ORF">I8J34_20715</name>
</gene>
<accession>A0A944DEP0</accession>